<evidence type="ECO:0000313" key="2">
    <source>
        <dbReference type="EMBL" id="AOB42345.1"/>
    </source>
</evidence>
<sequence>MVGRSQARKFIIESSDQIKELNEKGYTLKEIHKLISNLNENIHYVTFVRNIQKLEIIAVNSKNEKAEKPNSTTKENFVNEKTQAENSDKLSSNAEKNLEKLTKRKPGFSYDHSTKGKDFI</sequence>
<geneLocation type="plasmid" evidence="2">
    <name>IHIT7853-OXA-23</name>
</geneLocation>
<proteinExistence type="predicted"/>
<organism evidence="2">
    <name type="scientific">Acinetobacter baumannii</name>
    <dbReference type="NCBI Taxonomy" id="470"/>
    <lineage>
        <taxon>Bacteria</taxon>
        <taxon>Pseudomonadati</taxon>
        <taxon>Pseudomonadota</taxon>
        <taxon>Gammaproteobacteria</taxon>
        <taxon>Moraxellales</taxon>
        <taxon>Moraxellaceae</taxon>
        <taxon>Acinetobacter</taxon>
        <taxon>Acinetobacter calcoaceticus/baumannii complex</taxon>
    </lineage>
</organism>
<keyword evidence="2" id="KW-0614">Plasmid</keyword>
<protein>
    <submittedName>
        <fullName evidence="2">Uncharacterized protein</fullName>
    </submittedName>
</protein>
<evidence type="ECO:0000256" key="1">
    <source>
        <dbReference type="SAM" id="MobiDB-lite"/>
    </source>
</evidence>
<dbReference type="RefSeq" id="WP_064534759.1">
    <property type="nucleotide sequence ID" value="NZ_JAMKXD010000013.1"/>
</dbReference>
<accession>A0A1B2RCK7</accession>
<feature type="compositionally biased region" description="Polar residues" evidence="1">
    <location>
        <begin position="69"/>
        <end position="81"/>
    </location>
</feature>
<feature type="region of interest" description="Disordered" evidence="1">
    <location>
        <begin position="62"/>
        <end position="120"/>
    </location>
</feature>
<reference evidence="2" key="1">
    <citation type="journal article" date="2016" name="Gut Pathog.">
        <title>Genome sequence of OXA-23 producing Acinetobacter baumannii IHIT7853, a carbapenem-resistant strain from a cat belonging to international clone IC1.</title>
        <authorList>
            <person name="Ewers C."/>
            <person name="Klotz P."/>
            <person name="Scheufen S."/>
            <person name="Leidner U."/>
            <person name="Gottig S."/>
            <person name="Semmler T."/>
        </authorList>
    </citation>
    <scope>NUCLEOTIDE SEQUENCE</scope>
    <source>
        <strain evidence="2">IHIT7853</strain>
        <plasmid evidence="2">IHIT7853-OXA-23</plasmid>
    </source>
</reference>
<dbReference type="EMBL" id="KX118105">
    <property type="protein sequence ID" value="AOB42345.1"/>
    <property type="molecule type" value="Genomic_DNA"/>
</dbReference>
<dbReference type="AlphaFoldDB" id="A0A1B2RCK7"/>
<name>A0A1B2RCK7_ACIBA</name>